<evidence type="ECO:0000256" key="2">
    <source>
        <dbReference type="ARBA" id="ARBA00022695"/>
    </source>
</evidence>
<dbReference type="InterPro" id="IPR021109">
    <property type="entry name" value="Peptidase_aspartic_dom_sf"/>
</dbReference>
<keyword evidence="5" id="KW-0511">Multifunctional enzyme</keyword>
<accession>A0ABQ4WYD6</accession>
<feature type="domain" description="Reverse transcriptase/retrotransposon-derived protein RNase H-like" evidence="7">
    <location>
        <begin position="556"/>
        <end position="637"/>
    </location>
</feature>
<dbReference type="InterPro" id="IPR041577">
    <property type="entry name" value="RT_RNaseH_2"/>
</dbReference>
<dbReference type="CDD" id="cd00303">
    <property type="entry name" value="retropepsin_like"/>
    <property type="match status" value="1"/>
</dbReference>
<feature type="region of interest" description="Disordered" evidence="6">
    <location>
        <begin position="47"/>
        <end position="144"/>
    </location>
</feature>
<dbReference type="EMBL" id="BQNB010009044">
    <property type="protein sequence ID" value="GJS57924.1"/>
    <property type="molecule type" value="Genomic_DNA"/>
</dbReference>
<keyword evidence="9" id="KW-1185">Reference proteome</keyword>
<feature type="compositionally biased region" description="Low complexity" evidence="6">
    <location>
        <begin position="70"/>
        <end position="80"/>
    </location>
</feature>
<evidence type="ECO:0000256" key="5">
    <source>
        <dbReference type="ARBA" id="ARBA00023268"/>
    </source>
</evidence>
<evidence type="ECO:0000256" key="4">
    <source>
        <dbReference type="ARBA" id="ARBA00022759"/>
    </source>
</evidence>
<keyword evidence="4" id="KW-0378">Hydrolase</keyword>
<evidence type="ECO:0000256" key="6">
    <source>
        <dbReference type="SAM" id="MobiDB-lite"/>
    </source>
</evidence>
<proteinExistence type="predicted"/>
<dbReference type="SUPFAM" id="SSF56672">
    <property type="entry name" value="DNA/RNA polymerases"/>
    <property type="match status" value="1"/>
</dbReference>
<dbReference type="PANTHER" id="PTHR37984:SF5">
    <property type="entry name" value="PROTEIN NYNRIN-LIKE"/>
    <property type="match status" value="1"/>
</dbReference>
<protein>
    <submittedName>
        <fullName evidence="8">Reverse transcriptase domain-containing protein</fullName>
    </submittedName>
</protein>
<comment type="caution">
    <text evidence="8">The sequence shown here is derived from an EMBL/GenBank/DDBJ whole genome shotgun (WGS) entry which is preliminary data.</text>
</comment>
<evidence type="ECO:0000256" key="3">
    <source>
        <dbReference type="ARBA" id="ARBA00022722"/>
    </source>
</evidence>
<keyword evidence="1" id="KW-0808">Transferase</keyword>
<dbReference type="Pfam" id="PF17919">
    <property type="entry name" value="RT_RNaseH_2"/>
    <property type="match status" value="1"/>
</dbReference>
<dbReference type="InterPro" id="IPR050951">
    <property type="entry name" value="Retrovirus_Pol_polyprotein"/>
</dbReference>
<evidence type="ECO:0000313" key="9">
    <source>
        <dbReference type="Proteomes" id="UP001151760"/>
    </source>
</evidence>
<feature type="compositionally biased region" description="Polar residues" evidence="6">
    <location>
        <begin position="102"/>
        <end position="119"/>
    </location>
</feature>
<name>A0ABQ4WYD6_9ASTR</name>
<keyword evidence="2" id="KW-0548">Nucleotidyltransferase</keyword>
<keyword evidence="3" id="KW-0540">Nuclease</keyword>
<dbReference type="PANTHER" id="PTHR37984">
    <property type="entry name" value="PROTEIN CBG26694"/>
    <property type="match status" value="1"/>
</dbReference>
<evidence type="ECO:0000256" key="1">
    <source>
        <dbReference type="ARBA" id="ARBA00022679"/>
    </source>
</evidence>
<keyword evidence="4" id="KW-0255">Endonuclease</keyword>
<dbReference type="Proteomes" id="UP001151760">
    <property type="component" value="Unassembled WGS sequence"/>
</dbReference>
<dbReference type="InterPro" id="IPR043502">
    <property type="entry name" value="DNA/RNA_pol_sf"/>
</dbReference>
<reference evidence="8" key="2">
    <citation type="submission" date="2022-01" db="EMBL/GenBank/DDBJ databases">
        <authorList>
            <person name="Yamashiro T."/>
            <person name="Shiraishi A."/>
            <person name="Satake H."/>
            <person name="Nakayama K."/>
        </authorList>
    </citation>
    <scope>NUCLEOTIDE SEQUENCE</scope>
</reference>
<dbReference type="GO" id="GO:0003964">
    <property type="term" value="F:RNA-directed DNA polymerase activity"/>
    <property type="evidence" value="ECO:0007669"/>
    <property type="project" value="UniProtKB-KW"/>
</dbReference>
<dbReference type="Gene3D" id="2.40.70.10">
    <property type="entry name" value="Acid Proteases"/>
    <property type="match status" value="1"/>
</dbReference>
<evidence type="ECO:0000313" key="8">
    <source>
        <dbReference type="EMBL" id="GJS57924.1"/>
    </source>
</evidence>
<organism evidence="8 9">
    <name type="scientific">Tanacetum coccineum</name>
    <dbReference type="NCBI Taxonomy" id="301880"/>
    <lineage>
        <taxon>Eukaryota</taxon>
        <taxon>Viridiplantae</taxon>
        <taxon>Streptophyta</taxon>
        <taxon>Embryophyta</taxon>
        <taxon>Tracheophyta</taxon>
        <taxon>Spermatophyta</taxon>
        <taxon>Magnoliopsida</taxon>
        <taxon>eudicotyledons</taxon>
        <taxon>Gunneridae</taxon>
        <taxon>Pentapetalae</taxon>
        <taxon>asterids</taxon>
        <taxon>campanulids</taxon>
        <taxon>Asterales</taxon>
        <taxon>Asteraceae</taxon>
        <taxon>Asteroideae</taxon>
        <taxon>Anthemideae</taxon>
        <taxon>Anthemidinae</taxon>
        <taxon>Tanacetum</taxon>
    </lineage>
</organism>
<gene>
    <name evidence="8" type="ORF">Tco_0652708</name>
</gene>
<feature type="compositionally biased region" description="Basic and acidic residues" evidence="6">
    <location>
        <begin position="129"/>
        <end position="144"/>
    </location>
</feature>
<reference evidence="8" key="1">
    <citation type="journal article" date="2022" name="Int. J. Mol. Sci.">
        <title>Draft Genome of Tanacetum Coccineum: Genomic Comparison of Closely Related Tanacetum-Family Plants.</title>
        <authorList>
            <person name="Yamashiro T."/>
            <person name="Shiraishi A."/>
            <person name="Nakayama K."/>
            <person name="Satake H."/>
        </authorList>
    </citation>
    <scope>NUCLEOTIDE SEQUENCE</scope>
</reference>
<dbReference type="Gene3D" id="3.10.10.10">
    <property type="entry name" value="HIV Type 1 Reverse Transcriptase, subunit A, domain 1"/>
    <property type="match status" value="1"/>
</dbReference>
<dbReference type="Pfam" id="PF08284">
    <property type="entry name" value="RVP_2"/>
    <property type="match status" value="1"/>
</dbReference>
<evidence type="ECO:0000259" key="7">
    <source>
        <dbReference type="Pfam" id="PF17919"/>
    </source>
</evidence>
<sequence length="638" mass="70103">MPVILVVPTEVPIAPADLLVAPKDRTFCTELPFGLPFLCSDTQKANSKVPRPAEKDAMHQRSASLSTLYPLTTSETSLDSSSERSLDSSSPSAGPSRKRCRSPTTLVPSSTPVSRSIAPSLTDLPPRNRFRDSYSSDGSGEEHMEIGTVDTKTVADLGISNGVGAYTKDGIGMGVEVATSDIREDEKEFKVEASARGTMEIVVDPLVTGGIAEPTGGDAPDLEGTIYDIAHYMFEVPLDRITRTVEPKGSSFVVYRKRSCRQSSSSHGISQEEFCQIQALEAREANMNIGLGNGNDEGGNGNGDGNEIVEGMEMEITMRMIEMLGHYRSDCLNLKDQNRGNKTRNKSGIGEARGKSYILGGGDANPDSNVVTDVSYVVELADGRVSETNTILRGCTLGLLGHLFNIDLIPVKLGSFDVIISMDWLVNHHAVIMCDEKIVRIPYGDEVLIVQVMKKKTKDKSEEKRLEDVPNVQDFPEVFPEDLPRLPPTRQVEFQIDLVPSAAPMARTPYRLAPSKLQELSTQLQELYDKGFIRPSVLNIAKPMMKLTQKSMKFEWTEKAKTKFQLLKQKLCSAPILALPEGSENFVVYCDASHKGLGEVLMQKEKVIVYASRQLKNHEKNYTTHDLELGAVVFALKI</sequence>
<keyword evidence="8" id="KW-0695">RNA-directed DNA polymerase</keyword>